<dbReference type="OrthoDB" id="2110130at2759"/>
<organism evidence="6 7">
    <name type="scientific">Verruconis gallopava</name>
    <dbReference type="NCBI Taxonomy" id="253628"/>
    <lineage>
        <taxon>Eukaryota</taxon>
        <taxon>Fungi</taxon>
        <taxon>Dikarya</taxon>
        <taxon>Ascomycota</taxon>
        <taxon>Pezizomycotina</taxon>
        <taxon>Dothideomycetes</taxon>
        <taxon>Pleosporomycetidae</taxon>
        <taxon>Venturiales</taxon>
        <taxon>Sympoventuriaceae</taxon>
        <taxon>Verruconis</taxon>
    </lineage>
</organism>
<evidence type="ECO:0000256" key="2">
    <source>
        <dbReference type="ARBA" id="ARBA00022741"/>
    </source>
</evidence>
<dbReference type="PANTHER" id="PTHR19211">
    <property type="entry name" value="ATP-BINDING TRANSPORT PROTEIN-RELATED"/>
    <property type="match status" value="1"/>
</dbReference>
<evidence type="ECO:0000256" key="3">
    <source>
        <dbReference type="ARBA" id="ARBA00022840"/>
    </source>
</evidence>
<keyword evidence="2" id="KW-0547">Nucleotide-binding</keyword>
<dbReference type="CDD" id="cd03221">
    <property type="entry name" value="ABCF_EF-3"/>
    <property type="match status" value="1"/>
</dbReference>
<feature type="region of interest" description="Disordered" evidence="4">
    <location>
        <begin position="697"/>
        <end position="729"/>
    </location>
</feature>
<dbReference type="InParanoid" id="A0A0D1YUQ7"/>
<evidence type="ECO:0000313" key="7">
    <source>
        <dbReference type="Proteomes" id="UP000053259"/>
    </source>
</evidence>
<dbReference type="RefSeq" id="XP_016214271.1">
    <property type="nucleotide sequence ID" value="XM_016358069.1"/>
</dbReference>
<gene>
    <name evidence="6" type="ORF">PV09_04680</name>
</gene>
<dbReference type="PANTHER" id="PTHR19211:SF135">
    <property type="entry name" value="ATPASE, PUTATIVE (AFU_ORTHOLOGUE AFUA_1G16440)-RELATED"/>
    <property type="match status" value="1"/>
</dbReference>
<proteinExistence type="predicted"/>
<dbReference type="GeneID" id="27312653"/>
<dbReference type="InterPro" id="IPR032781">
    <property type="entry name" value="ABC_tran_Xtn"/>
</dbReference>
<dbReference type="InterPro" id="IPR027417">
    <property type="entry name" value="P-loop_NTPase"/>
</dbReference>
<dbReference type="Pfam" id="PF00005">
    <property type="entry name" value="ABC_tran"/>
    <property type="match status" value="2"/>
</dbReference>
<evidence type="ECO:0000256" key="1">
    <source>
        <dbReference type="ARBA" id="ARBA00022737"/>
    </source>
</evidence>
<keyword evidence="7" id="KW-1185">Reference proteome</keyword>
<dbReference type="GO" id="GO:0016887">
    <property type="term" value="F:ATP hydrolysis activity"/>
    <property type="evidence" value="ECO:0007669"/>
    <property type="project" value="InterPro"/>
</dbReference>
<dbReference type="InterPro" id="IPR050611">
    <property type="entry name" value="ABCF"/>
</dbReference>
<dbReference type="Pfam" id="PF12848">
    <property type="entry name" value="ABC_tran_Xtn"/>
    <property type="match status" value="1"/>
</dbReference>
<dbReference type="Proteomes" id="UP000053259">
    <property type="component" value="Unassembled WGS sequence"/>
</dbReference>
<name>A0A0D1YUQ7_9PEZI</name>
<evidence type="ECO:0000313" key="6">
    <source>
        <dbReference type="EMBL" id="KIW04402.1"/>
    </source>
</evidence>
<dbReference type="GO" id="GO:0005524">
    <property type="term" value="F:ATP binding"/>
    <property type="evidence" value="ECO:0007669"/>
    <property type="project" value="UniProtKB-KW"/>
</dbReference>
<keyword evidence="1" id="KW-0677">Repeat</keyword>
<feature type="compositionally biased region" description="Acidic residues" evidence="4">
    <location>
        <begin position="706"/>
        <end position="723"/>
    </location>
</feature>
<dbReference type="PROSITE" id="PS50893">
    <property type="entry name" value="ABC_TRANSPORTER_2"/>
    <property type="match status" value="2"/>
</dbReference>
<dbReference type="PROSITE" id="PS00211">
    <property type="entry name" value="ABC_TRANSPORTER_1"/>
    <property type="match status" value="1"/>
</dbReference>
<reference evidence="6 7" key="1">
    <citation type="submission" date="2015-01" db="EMBL/GenBank/DDBJ databases">
        <title>The Genome Sequence of Ochroconis gallopava CBS43764.</title>
        <authorList>
            <consortium name="The Broad Institute Genomics Platform"/>
            <person name="Cuomo C."/>
            <person name="de Hoog S."/>
            <person name="Gorbushina A."/>
            <person name="Stielow B."/>
            <person name="Teixiera M."/>
            <person name="Abouelleil A."/>
            <person name="Chapman S.B."/>
            <person name="Priest M."/>
            <person name="Young S.K."/>
            <person name="Wortman J."/>
            <person name="Nusbaum C."/>
            <person name="Birren B."/>
        </authorList>
    </citation>
    <scope>NUCLEOTIDE SEQUENCE [LARGE SCALE GENOMIC DNA]</scope>
    <source>
        <strain evidence="6 7">CBS 43764</strain>
    </source>
</reference>
<keyword evidence="3" id="KW-0067">ATP-binding</keyword>
<evidence type="ECO:0000256" key="4">
    <source>
        <dbReference type="SAM" id="MobiDB-lite"/>
    </source>
</evidence>
<dbReference type="InterPro" id="IPR017871">
    <property type="entry name" value="ABC_transporter-like_CS"/>
</dbReference>
<accession>A0A0D1YUQ7</accession>
<protein>
    <recommendedName>
        <fullName evidence="5">ABC transporter domain-containing protein</fullName>
    </recommendedName>
</protein>
<dbReference type="SUPFAM" id="SSF52540">
    <property type="entry name" value="P-loop containing nucleoside triphosphate hydrolases"/>
    <property type="match status" value="2"/>
</dbReference>
<feature type="domain" description="ABC transporter" evidence="5">
    <location>
        <begin position="466"/>
        <end position="726"/>
    </location>
</feature>
<dbReference type="Gene3D" id="3.40.50.300">
    <property type="entry name" value="P-loop containing nucleotide triphosphate hydrolases"/>
    <property type="match status" value="2"/>
</dbReference>
<dbReference type="InterPro" id="IPR003593">
    <property type="entry name" value="AAA+_ATPase"/>
</dbReference>
<dbReference type="AlphaFoldDB" id="A0A0D1YUQ7"/>
<dbReference type="HOGENOM" id="CLU_000604_36_6_1"/>
<feature type="domain" description="ABC transporter" evidence="5">
    <location>
        <begin position="33"/>
        <end position="364"/>
    </location>
</feature>
<sequence>MPRKTTPADGLQISAQQSRYALDAVDAPSSKEIWVKDLSISLGQKEILTRAELRFKERAHYVFVGRNGTGKTTIFKAIAEGRIPGIPWSTKVLLLGQTREIGLEEGFGGLNIVGGETVLEHVLRSDQEREKLVKEEEVLASGIESQNDPLAAVRAYRTISHQRLGKKLDEMKMIATRRSGARGKKAREEQVKMEEEFEQSKKRLCEDLSLLDAAVISEETKAAVDMLSEVQSSLELINADAASSRARTILLGLGFSPEQIDDSMDKLSGGWRTRCDLACALAQKADVLLLDEPTNFLDLPSIIWLQDYIRSIEDTTVVCITHDRDFADAIADELLVLRNQTIEVFSGNLSLYESERIKKAKWLTDMKEAQDKQKAHMQQSIANMQQQARKAGDDKKLKQAVSRQKKIDDRMGLQVNARGGRFKLNRDLVGYSLTRRADIEVPDFDPPVRIKLPSEPTDLRFPGALVSLENVSFSYPVTADAGGSRNKRGPEILRDITLTIHPGERVGLCGLNGSGKTTLVSIVVGGGSDGAPYTSSLSASGGEQMGAGLTPTKGNVTRHPRARFGRFSQQVVEELEAYGAAHREITALRHLMDHAGAELPEKEARGVLGSLGLQGAVASDVPIFALSGGQKVRLALAKVVWNAPHLLVLDEVTTHLDADTILGLIIALRSYRGALLVVTHDRFFCRCVVEGQNPARLRTRPGVTGAEDDGAGAADTDSDEEDGAGNHDGPFKKGIVYRMVKGQLKVLEGGMSQYEEICERAAARLTAKAQKA</sequence>
<dbReference type="InterPro" id="IPR003439">
    <property type="entry name" value="ABC_transporter-like_ATP-bd"/>
</dbReference>
<dbReference type="EMBL" id="KN847541">
    <property type="protein sequence ID" value="KIW04402.1"/>
    <property type="molecule type" value="Genomic_DNA"/>
</dbReference>
<dbReference type="VEuPathDB" id="FungiDB:PV09_04680"/>
<evidence type="ECO:0000259" key="5">
    <source>
        <dbReference type="PROSITE" id="PS50893"/>
    </source>
</evidence>
<dbReference type="STRING" id="253628.A0A0D1YUQ7"/>
<dbReference type="SMART" id="SM00382">
    <property type="entry name" value="AAA"/>
    <property type="match status" value="2"/>
</dbReference>